<comment type="caution">
    <text evidence="3">The sequence shown here is derived from an EMBL/GenBank/DDBJ whole genome shotgun (WGS) entry which is preliminary data.</text>
</comment>
<dbReference type="AlphaFoldDB" id="A0AA87ALW2"/>
<proteinExistence type="predicted"/>
<evidence type="ECO:0000256" key="1">
    <source>
        <dbReference type="SAM" id="MobiDB-lite"/>
    </source>
</evidence>
<dbReference type="Proteomes" id="UP000004773">
    <property type="component" value="Unassembled WGS sequence"/>
</dbReference>
<dbReference type="EMBL" id="ACRO01000003">
    <property type="protein sequence ID" value="EGF87498.1"/>
    <property type="molecule type" value="Genomic_DNA"/>
</dbReference>
<keyword evidence="2" id="KW-1133">Transmembrane helix</keyword>
<dbReference type="RefSeq" id="WP_003146276.1">
    <property type="nucleotide sequence ID" value="NZ_GL883582.1"/>
</dbReference>
<evidence type="ECO:0000256" key="2">
    <source>
        <dbReference type="SAM" id="Phobius"/>
    </source>
</evidence>
<accession>A0AA87ALW2</accession>
<protein>
    <submittedName>
        <fullName evidence="3">Uncharacterized protein</fullName>
    </submittedName>
</protein>
<organism evidence="3 4">
    <name type="scientific">Gemella haemolysans M341</name>
    <dbReference type="NCBI Taxonomy" id="562981"/>
    <lineage>
        <taxon>Bacteria</taxon>
        <taxon>Bacillati</taxon>
        <taxon>Bacillota</taxon>
        <taxon>Bacilli</taxon>
        <taxon>Bacillales</taxon>
        <taxon>Gemellaceae</taxon>
        <taxon>Gemella</taxon>
    </lineage>
</organism>
<reference evidence="3 4" key="1">
    <citation type="submission" date="2011-03" db="EMBL/GenBank/DDBJ databases">
        <title>The Genome Sequence of Gemella haemolysans M341.</title>
        <authorList>
            <consortium name="The Broad Institute Genome Sequencing Platform"/>
            <consortium name="The Broad Institute Genome Sequencing Center for Infectious Disease"/>
            <person name="Earl A."/>
            <person name="Ward D."/>
            <person name="Feldgarden M."/>
            <person name="Gevers D."/>
            <person name="Sibley C.D."/>
            <person name="Field T.R."/>
            <person name="Grinwis M."/>
            <person name="Eshaghurshan C.S."/>
            <person name="Surette M.G."/>
            <person name="Young S.K."/>
            <person name="Zeng Q."/>
            <person name="Gargeya S."/>
            <person name="Fitzgerald M."/>
            <person name="Haas B."/>
            <person name="Abouelleil A."/>
            <person name="Alvarado L."/>
            <person name="Arachchi H.M."/>
            <person name="Berlin A."/>
            <person name="Brown A."/>
            <person name="Chapman S.B."/>
            <person name="Chen Z."/>
            <person name="Dunbar C."/>
            <person name="Freedman E."/>
            <person name="Gearin G."/>
            <person name="Gellesch M."/>
            <person name="Goldberg J."/>
            <person name="Griggs A."/>
            <person name="Gujja S."/>
            <person name="Heilman E.R."/>
            <person name="Heiman D."/>
            <person name="Howarth C."/>
            <person name="Larson L."/>
            <person name="Lui A."/>
            <person name="MacDonald P.J.P."/>
            <person name="Mehta T."/>
            <person name="Montmayeur A."/>
            <person name="Murphy C."/>
            <person name="Neiman D."/>
            <person name="Pearson M."/>
            <person name="Priest M."/>
            <person name="Roberts A."/>
            <person name="Saif S."/>
            <person name="Shea T."/>
            <person name="Shenoy N."/>
            <person name="Sisk P."/>
            <person name="Stolte C."/>
            <person name="Sykes S."/>
            <person name="White J."/>
            <person name="Yandava C."/>
            <person name="Wortman J."/>
            <person name="Nusbaum C."/>
            <person name="Birren B."/>
        </authorList>
    </citation>
    <scope>NUCLEOTIDE SEQUENCE [LARGE SCALE GENOMIC DNA]</scope>
    <source>
        <strain evidence="3 4">M341</strain>
    </source>
</reference>
<name>A0AA87ALW2_9BACL</name>
<feature type="transmembrane region" description="Helical" evidence="2">
    <location>
        <begin position="12"/>
        <end position="36"/>
    </location>
</feature>
<keyword evidence="2" id="KW-0472">Membrane</keyword>
<gene>
    <name evidence="3" type="ORF">HMPREF0428_00373</name>
</gene>
<feature type="region of interest" description="Disordered" evidence="1">
    <location>
        <begin position="144"/>
        <end position="192"/>
    </location>
</feature>
<evidence type="ECO:0000313" key="4">
    <source>
        <dbReference type="Proteomes" id="UP000004773"/>
    </source>
</evidence>
<keyword evidence="2" id="KW-0812">Transmembrane</keyword>
<evidence type="ECO:0000313" key="3">
    <source>
        <dbReference type="EMBL" id="EGF87498.1"/>
    </source>
</evidence>
<sequence length="192" mass="22858">MKKLAIVKNKKGFTFLELTVSLFLLIILTLLLMLIIQTTMMTSKRFLDYSNYEYALAHKKILETYNNSAKVYQESNYIIMKSKDDVEDVRINFRGGRIYIDKFKDSNNFAGYILVLKNMKSYTLSQENDIIHVSIVDKSDHEREMYLKVKDEKTDKEKEKEKKEKEEKAKEEKENKNKEEEHDHNEHEKEGE</sequence>